<keyword evidence="2" id="KW-1133">Transmembrane helix</keyword>
<evidence type="ECO:0000256" key="1">
    <source>
        <dbReference type="PROSITE-ProRule" id="PRU00473"/>
    </source>
</evidence>
<dbReference type="InterPro" id="IPR007055">
    <property type="entry name" value="BON_dom"/>
</dbReference>
<dbReference type="GO" id="GO:0016020">
    <property type="term" value="C:membrane"/>
    <property type="evidence" value="ECO:0007669"/>
    <property type="project" value="UniProtKB-UniRule"/>
</dbReference>
<evidence type="ECO:0000259" key="4">
    <source>
        <dbReference type="PROSITE" id="PS51123"/>
    </source>
</evidence>
<comment type="caution">
    <text evidence="5">The sequence shown here is derived from an EMBL/GenBank/DDBJ whole genome shotgun (WGS) entry which is preliminary data.</text>
</comment>
<sequence length="541" mass="62485">MNELQRLKELLLKKELEDFDELKKQIEKLEFESNSSEHIKQKISPVVTTAIKDNIKSSRDDVVDSLYPIIGNMLTKYVTRTFEDMINSINNQIRNRFSFKAISRKIRAKAKGVSETELLIKESTKAYIKTLFLIDKNSGVVLTTLENKNSNITEPEMVASMLTAIRSFVNDWVEKNDENKELNTIDYGGSKIVIESSTSCYLAAIVDGVVTKDVYRKLDESLALVVSKYGSKIREFDGNLANLPIDKINEILLPLMNYEEYIEEHKSIHPIIYIVPLSILSAIGYFIYLYIIDTNLEKKANDILYKNPELTIYRLEVSVKNRDIFINGVVPNTFYKDIAFNSLKELPNVNKLENNIQVIDYINNPKDIYDKITYLRMALNQKDGNKIGYIYDYPNLKVTGSVISKNEKKYVESQFSLVEGLEKLEFDIKIVPPQISDVIHFDLNSSEILPNQEYKLINIISLLHKLDDDLVLEVYGFRDHTGSIERNEILVNQRALNVMRYLKLKGNVSQKLVNLGRNEIPEGIEEDYQEQGRRVIFKWKE</sequence>
<keyword evidence="6" id="KW-1185">Reference proteome</keyword>
<accession>A0A366MSZ7</accession>
<feature type="domain" description="BON" evidence="3">
    <location>
        <begin position="292"/>
        <end position="360"/>
    </location>
</feature>
<name>A0A366MSZ7_9BACT</name>
<feature type="domain" description="OmpA-like" evidence="4">
    <location>
        <begin position="428"/>
        <end position="541"/>
    </location>
</feature>
<evidence type="ECO:0008006" key="7">
    <source>
        <dbReference type="Google" id="ProtNLM"/>
    </source>
</evidence>
<dbReference type="AlphaFoldDB" id="A0A366MSZ7"/>
<gene>
    <name evidence="5" type="ORF">CRU91_04935</name>
</gene>
<keyword evidence="1 2" id="KW-0472">Membrane</keyword>
<dbReference type="OrthoDB" id="5347798at2"/>
<proteinExistence type="predicted"/>
<dbReference type="RefSeq" id="WP_113893993.1">
    <property type="nucleotide sequence ID" value="NZ_JANJGA010000008.1"/>
</dbReference>
<dbReference type="PROSITE" id="PS50914">
    <property type="entry name" value="BON"/>
    <property type="match status" value="1"/>
</dbReference>
<protein>
    <recommendedName>
        <fullName evidence="7">OmpA domain-containing protein</fullName>
    </recommendedName>
</protein>
<evidence type="ECO:0000313" key="5">
    <source>
        <dbReference type="EMBL" id="RBQ29177.1"/>
    </source>
</evidence>
<dbReference type="SUPFAM" id="SSF103088">
    <property type="entry name" value="OmpA-like"/>
    <property type="match status" value="1"/>
</dbReference>
<dbReference type="Pfam" id="PF04972">
    <property type="entry name" value="BON"/>
    <property type="match status" value="1"/>
</dbReference>
<keyword evidence="2" id="KW-0812">Transmembrane</keyword>
<evidence type="ECO:0000256" key="2">
    <source>
        <dbReference type="SAM" id="Phobius"/>
    </source>
</evidence>
<dbReference type="Proteomes" id="UP000252669">
    <property type="component" value="Unassembled WGS sequence"/>
</dbReference>
<feature type="transmembrane region" description="Helical" evidence="2">
    <location>
        <begin position="271"/>
        <end position="291"/>
    </location>
</feature>
<evidence type="ECO:0000259" key="3">
    <source>
        <dbReference type="PROSITE" id="PS50914"/>
    </source>
</evidence>
<organism evidence="5 6">
    <name type="scientific">Aliarcobacter vitoriensis</name>
    <dbReference type="NCBI Taxonomy" id="2011099"/>
    <lineage>
        <taxon>Bacteria</taxon>
        <taxon>Pseudomonadati</taxon>
        <taxon>Campylobacterota</taxon>
        <taxon>Epsilonproteobacteria</taxon>
        <taxon>Campylobacterales</taxon>
        <taxon>Arcobacteraceae</taxon>
        <taxon>Aliarcobacter</taxon>
    </lineage>
</organism>
<dbReference type="PROSITE" id="PS51123">
    <property type="entry name" value="OMPA_2"/>
    <property type="match status" value="1"/>
</dbReference>
<reference evidence="5 6" key="1">
    <citation type="submission" date="2017-10" db="EMBL/GenBank/DDBJ databases">
        <title>Genomics of the genus Arcobacter.</title>
        <authorList>
            <person name="Perez-Cataluna A."/>
            <person name="Figueras M.J."/>
        </authorList>
    </citation>
    <scope>NUCLEOTIDE SEQUENCE [LARGE SCALE GENOMIC DNA]</scope>
    <source>
        <strain evidence="5 6">CECT 9230</strain>
    </source>
</reference>
<evidence type="ECO:0000313" key="6">
    <source>
        <dbReference type="Proteomes" id="UP000252669"/>
    </source>
</evidence>
<dbReference type="InterPro" id="IPR006665">
    <property type="entry name" value="OmpA-like"/>
</dbReference>
<dbReference type="Pfam" id="PF00691">
    <property type="entry name" value="OmpA"/>
    <property type="match status" value="1"/>
</dbReference>
<dbReference type="EMBL" id="PDKB01000007">
    <property type="protein sequence ID" value="RBQ29177.1"/>
    <property type="molecule type" value="Genomic_DNA"/>
</dbReference>
<dbReference type="Gene3D" id="3.30.1330.60">
    <property type="entry name" value="OmpA-like domain"/>
    <property type="match status" value="1"/>
</dbReference>
<dbReference type="InterPro" id="IPR036737">
    <property type="entry name" value="OmpA-like_sf"/>
</dbReference>